<reference evidence="2 3" key="1">
    <citation type="journal article" date="2017" name="Nat. Commun.">
        <title>In situ click chemistry generation of cyclooxygenase-2 inhibitors.</title>
        <authorList>
            <person name="Bhardwaj A."/>
            <person name="Kaur J."/>
            <person name="Wuest M."/>
            <person name="Wuest F."/>
        </authorList>
    </citation>
    <scope>NUCLEOTIDE SEQUENCE [LARGE SCALE GENOMIC DNA]</scope>
    <source>
        <strain evidence="2">S2_012_000_R3_94</strain>
    </source>
</reference>
<dbReference type="AlphaFoldDB" id="A0A533I390"/>
<evidence type="ECO:0000313" key="3">
    <source>
        <dbReference type="Proteomes" id="UP000315344"/>
    </source>
</evidence>
<dbReference type="EMBL" id="VAFL01000015">
    <property type="protein sequence ID" value="TKW65225.1"/>
    <property type="molecule type" value="Genomic_DNA"/>
</dbReference>
<protein>
    <submittedName>
        <fullName evidence="2">Uncharacterized protein</fullName>
    </submittedName>
</protein>
<accession>A0A533I390</accession>
<evidence type="ECO:0000256" key="1">
    <source>
        <dbReference type="SAM" id="Coils"/>
    </source>
</evidence>
<keyword evidence="1" id="KW-0175">Coiled coil</keyword>
<dbReference type="Proteomes" id="UP000315344">
    <property type="component" value="Unassembled WGS sequence"/>
</dbReference>
<comment type="caution">
    <text evidence="2">The sequence shown here is derived from an EMBL/GenBank/DDBJ whole genome shotgun (WGS) entry which is preliminary data.</text>
</comment>
<sequence>MPTTPVTIGPVTLAQLTEAKVDGAGVFDTLMRASAAHCQQEFERNRIKGQDYAQVYLTAMQYTLQTATQFLLGKDKAYLEAQLIEAQVKIAEQQLLQEQQKVELIAAQVLKTKQETTNLVQELENLKAQECLLKAQYDLTMVQKLQTTAQTSLVQQKIATEKAQTVETGVDDNSVIGRQKLLYKAQTDGFRRDAEQKAAKALVDTWNVRRTTDNGTVADATNMLNDATIGRVVKKMLTGIDA</sequence>
<organism evidence="2 3">
    <name type="scientific">Paracoccus denitrificans</name>
    <dbReference type="NCBI Taxonomy" id="266"/>
    <lineage>
        <taxon>Bacteria</taxon>
        <taxon>Pseudomonadati</taxon>
        <taxon>Pseudomonadota</taxon>
        <taxon>Alphaproteobacteria</taxon>
        <taxon>Rhodobacterales</taxon>
        <taxon>Paracoccaceae</taxon>
        <taxon>Paracoccus</taxon>
    </lineage>
</organism>
<feature type="coiled-coil region" evidence="1">
    <location>
        <begin position="74"/>
        <end position="129"/>
    </location>
</feature>
<gene>
    <name evidence="2" type="ORF">DI616_15975</name>
</gene>
<proteinExistence type="predicted"/>
<name>A0A533I390_PARDE</name>
<evidence type="ECO:0000313" key="2">
    <source>
        <dbReference type="EMBL" id="TKW65225.1"/>
    </source>
</evidence>